<sequence>MEIAKQWVESCEKNHGKCRAAPSTFIPSRLIDIGIEKVPNLRLVESKDLTAGSKYVTLSHCWGKFIPMRLLKDNLASMMNTIPIHQLSSTFQDAIEVAGKLGVRYIWIDSLCIIQDDLMDWQENSATMGQVYAYSCCNISATASEDGSQGLYRSHNPLPMQKFLLPSSINDEQAWYYFWDTDTWQRSIDDAPLNQRAWVCQERFLSPCNLHFALDQLFWECRELAACEVFPTGFPEGFGAPPRSSKKWVSQTIALSNSATTPSDNEVQSAYENWKVLLSMYTTSRLSFEDDKLVALSGLAAVWSGILTDDYVAGHWRKMLPAELIWYSPEPRCEHENRHYTAPSWSWASIDGPI</sequence>
<dbReference type="PANTHER" id="PTHR33112">
    <property type="entry name" value="DOMAIN PROTEIN, PUTATIVE-RELATED"/>
    <property type="match status" value="1"/>
</dbReference>
<dbReference type="EMBL" id="KN832874">
    <property type="protein sequence ID" value="KIN03140.1"/>
    <property type="molecule type" value="Genomic_DNA"/>
</dbReference>
<reference evidence="2 3" key="1">
    <citation type="submission" date="2014-04" db="EMBL/GenBank/DDBJ databases">
        <authorList>
            <consortium name="DOE Joint Genome Institute"/>
            <person name="Kuo A."/>
            <person name="Martino E."/>
            <person name="Perotto S."/>
            <person name="Kohler A."/>
            <person name="Nagy L.G."/>
            <person name="Floudas D."/>
            <person name="Copeland A."/>
            <person name="Barry K.W."/>
            <person name="Cichocki N."/>
            <person name="Veneault-Fourrey C."/>
            <person name="LaButti K."/>
            <person name="Lindquist E.A."/>
            <person name="Lipzen A."/>
            <person name="Lundell T."/>
            <person name="Morin E."/>
            <person name="Murat C."/>
            <person name="Sun H."/>
            <person name="Tunlid A."/>
            <person name="Henrissat B."/>
            <person name="Grigoriev I.V."/>
            <person name="Hibbett D.S."/>
            <person name="Martin F."/>
            <person name="Nordberg H.P."/>
            <person name="Cantor M.N."/>
            <person name="Hua S.X."/>
        </authorList>
    </citation>
    <scope>NUCLEOTIDE SEQUENCE [LARGE SCALE GENOMIC DNA]</scope>
    <source>
        <strain evidence="2 3">Zn</strain>
    </source>
</reference>
<dbReference type="AlphaFoldDB" id="A0A0C3HJA9"/>
<dbReference type="STRING" id="913774.A0A0C3HJA9"/>
<name>A0A0C3HJA9_OIDMZ</name>
<dbReference type="OrthoDB" id="3560191at2759"/>
<dbReference type="Pfam" id="PF06985">
    <property type="entry name" value="HET"/>
    <property type="match status" value="1"/>
</dbReference>
<evidence type="ECO:0000313" key="2">
    <source>
        <dbReference type="EMBL" id="KIN03140.1"/>
    </source>
</evidence>
<gene>
    <name evidence="2" type="ORF">OIDMADRAFT_119941</name>
</gene>
<dbReference type="Proteomes" id="UP000054321">
    <property type="component" value="Unassembled WGS sequence"/>
</dbReference>
<evidence type="ECO:0000313" key="3">
    <source>
        <dbReference type="Proteomes" id="UP000054321"/>
    </source>
</evidence>
<feature type="non-terminal residue" evidence="2">
    <location>
        <position position="354"/>
    </location>
</feature>
<organism evidence="2 3">
    <name type="scientific">Oidiodendron maius (strain Zn)</name>
    <dbReference type="NCBI Taxonomy" id="913774"/>
    <lineage>
        <taxon>Eukaryota</taxon>
        <taxon>Fungi</taxon>
        <taxon>Dikarya</taxon>
        <taxon>Ascomycota</taxon>
        <taxon>Pezizomycotina</taxon>
        <taxon>Leotiomycetes</taxon>
        <taxon>Leotiomycetes incertae sedis</taxon>
        <taxon>Myxotrichaceae</taxon>
        <taxon>Oidiodendron</taxon>
    </lineage>
</organism>
<dbReference type="InParanoid" id="A0A0C3HJA9"/>
<accession>A0A0C3HJA9</accession>
<protein>
    <recommendedName>
        <fullName evidence="1">Heterokaryon incompatibility domain-containing protein</fullName>
    </recommendedName>
</protein>
<feature type="domain" description="Heterokaryon incompatibility" evidence="1">
    <location>
        <begin position="55"/>
        <end position="202"/>
    </location>
</feature>
<dbReference type="HOGENOM" id="CLU_002639_8_3_1"/>
<dbReference type="PANTHER" id="PTHR33112:SF10">
    <property type="entry name" value="TOL"/>
    <property type="match status" value="1"/>
</dbReference>
<proteinExistence type="predicted"/>
<evidence type="ECO:0000259" key="1">
    <source>
        <dbReference type="Pfam" id="PF06985"/>
    </source>
</evidence>
<keyword evidence="3" id="KW-1185">Reference proteome</keyword>
<reference evidence="3" key="2">
    <citation type="submission" date="2015-01" db="EMBL/GenBank/DDBJ databases">
        <title>Evolutionary Origins and Diversification of the Mycorrhizal Mutualists.</title>
        <authorList>
            <consortium name="DOE Joint Genome Institute"/>
            <consortium name="Mycorrhizal Genomics Consortium"/>
            <person name="Kohler A."/>
            <person name="Kuo A."/>
            <person name="Nagy L.G."/>
            <person name="Floudas D."/>
            <person name="Copeland A."/>
            <person name="Barry K.W."/>
            <person name="Cichocki N."/>
            <person name="Veneault-Fourrey C."/>
            <person name="LaButti K."/>
            <person name="Lindquist E.A."/>
            <person name="Lipzen A."/>
            <person name="Lundell T."/>
            <person name="Morin E."/>
            <person name="Murat C."/>
            <person name="Riley R."/>
            <person name="Ohm R."/>
            <person name="Sun H."/>
            <person name="Tunlid A."/>
            <person name="Henrissat B."/>
            <person name="Grigoriev I.V."/>
            <person name="Hibbett D.S."/>
            <person name="Martin F."/>
        </authorList>
    </citation>
    <scope>NUCLEOTIDE SEQUENCE [LARGE SCALE GENOMIC DNA]</scope>
    <source>
        <strain evidence="3">Zn</strain>
    </source>
</reference>
<dbReference type="InterPro" id="IPR010730">
    <property type="entry name" value="HET"/>
</dbReference>